<accession>A0A1M7CCC2</accession>
<gene>
    <name evidence="2" type="ORF">BBH99_15820</name>
    <name evidence="3" type="ORF">SAMN05444407_105165</name>
</gene>
<evidence type="ECO:0000313" key="2">
    <source>
        <dbReference type="EMBL" id="OCA80390.1"/>
    </source>
</evidence>
<evidence type="ECO:0000313" key="4">
    <source>
        <dbReference type="Proteomes" id="UP000093508"/>
    </source>
</evidence>
<reference evidence="2 4" key="1">
    <citation type="submission" date="2016-07" db="EMBL/GenBank/DDBJ databases">
        <authorList>
            <person name="Jeong J.-J."/>
            <person name="Kim D.W."/>
            <person name="Sang M.K."/>
            <person name="Choi I.-G."/>
            <person name="Kim K.D."/>
        </authorList>
    </citation>
    <scope>NUCLEOTIDE SEQUENCE [LARGE SCALE GENOMIC DNA]</scope>
    <source>
        <strain evidence="2 4">C-26</strain>
    </source>
</reference>
<feature type="chain" id="PRO_5009924522" description="Lipoprotein" evidence="1">
    <location>
        <begin position="23"/>
        <end position="162"/>
    </location>
</feature>
<dbReference type="Proteomes" id="UP000184069">
    <property type="component" value="Unassembled WGS sequence"/>
</dbReference>
<organism evidence="3 5">
    <name type="scientific">Chryseobacterium contaminans</name>
    <dbReference type="NCBI Taxonomy" id="1423959"/>
    <lineage>
        <taxon>Bacteria</taxon>
        <taxon>Pseudomonadati</taxon>
        <taxon>Bacteroidota</taxon>
        <taxon>Flavobacteriia</taxon>
        <taxon>Flavobacteriales</taxon>
        <taxon>Weeksellaceae</taxon>
        <taxon>Chryseobacterium group</taxon>
        <taxon>Chryseobacterium</taxon>
    </lineage>
</organism>
<protein>
    <recommendedName>
        <fullName evidence="6">Lipoprotein</fullName>
    </recommendedName>
</protein>
<feature type="signal peptide" evidence="1">
    <location>
        <begin position="1"/>
        <end position="22"/>
    </location>
</feature>
<proteinExistence type="predicted"/>
<dbReference type="Proteomes" id="UP000093508">
    <property type="component" value="Unassembled WGS sequence"/>
</dbReference>
<keyword evidence="1" id="KW-0732">Signal</keyword>
<evidence type="ECO:0000313" key="5">
    <source>
        <dbReference type="Proteomes" id="UP000184069"/>
    </source>
</evidence>
<evidence type="ECO:0000313" key="3">
    <source>
        <dbReference type="EMBL" id="SHL64776.1"/>
    </source>
</evidence>
<keyword evidence="4" id="KW-1185">Reference proteome</keyword>
<dbReference type="PROSITE" id="PS51257">
    <property type="entry name" value="PROKAR_LIPOPROTEIN"/>
    <property type="match status" value="1"/>
</dbReference>
<reference evidence="3 5" key="2">
    <citation type="submission" date="2016-11" db="EMBL/GenBank/DDBJ databases">
        <authorList>
            <person name="Jaros S."/>
            <person name="Januszkiewicz K."/>
            <person name="Wedrychowicz H."/>
        </authorList>
    </citation>
    <scope>NUCLEOTIDE SEQUENCE [LARGE SCALE GENOMIC DNA]</scope>
    <source>
        <strain evidence="3 5">DSM 27621</strain>
    </source>
</reference>
<name>A0A1M7CCC2_9FLAO</name>
<dbReference type="EMBL" id="FRBM01000005">
    <property type="protein sequence ID" value="SHL64776.1"/>
    <property type="molecule type" value="Genomic_DNA"/>
</dbReference>
<dbReference type="EMBL" id="MAYF01000010">
    <property type="protein sequence ID" value="OCA80390.1"/>
    <property type="molecule type" value="Genomic_DNA"/>
</dbReference>
<dbReference type="RefSeq" id="WP_066690995.1">
    <property type="nucleotide sequence ID" value="NZ_FRBM01000005.1"/>
</dbReference>
<evidence type="ECO:0000256" key="1">
    <source>
        <dbReference type="SAM" id="SignalP"/>
    </source>
</evidence>
<evidence type="ECO:0008006" key="6">
    <source>
        <dbReference type="Google" id="ProtNLM"/>
    </source>
</evidence>
<dbReference type="AlphaFoldDB" id="A0A1M7CCC2"/>
<sequence length="162" mass="17603">MKNHLLLLMAAGALTLSSCNKAEKKATPEPAVTEKTAENTSDNLKLEFVGTDKFTITNAKLKVSLYGVDSNLADAPATLLEEKEYEQKSVPFTIDFNVPKDAVSKISPKPAGPVKYYIALSWDSDGNGMADSKGDIAIDYDKAFPTVTMSNETQKINLKILK</sequence>